<keyword evidence="2" id="KW-0804">Transcription</keyword>
<accession>A0A6N2KZ02</accession>
<dbReference type="PANTHER" id="PTHR15052:SF2">
    <property type="entry name" value="GENERAL TRANSCRIPTION FACTOR 3C POLYPEPTIDE 2"/>
    <property type="match status" value="1"/>
</dbReference>
<evidence type="ECO:0008006" key="5">
    <source>
        <dbReference type="Google" id="ProtNLM"/>
    </source>
</evidence>
<dbReference type="InterPro" id="IPR015943">
    <property type="entry name" value="WD40/YVTN_repeat-like_dom_sf"/>
</dbReference>
<dbReference type="EMBL" id="CAADRP010000602">
    <property type="protein sequence ID" value="VFU30309.1"/>
    <property type="molecule type" value="Genomic_DNA"/>
</dbReference>
<gene>
    <name evidence="4" type="ORF">SVIM_LOCUS116449</name>
</gene>
<evidence type="ECO:0000313" key="4">
    <source>
        <dbReference type="EMBL" id="VFU30309.1"/>
    </source>
</evidence>
<dbReference type="Gene3D" id="2.130.10.10">
    <property type="entry name" value="YVTN repeat-like/Quinoprotein amine dehydrogenase"/>
    <property type="match status" value="1"/>
</dbReference>
<dbReference type="SUPFAM" id="SSF50978">
    <property type="entry name" value="WD40 repeat-like"/>
    <property type="match status" value="1"/>
</dbReference>
<evidence type="ECO:0000256" key="2">
    <source>
        <dbReference type="ARBA" id="ARBA00023163"/>
    </source>
</evidence>
<evidence type="ECO:0000256" key="3">
    <source>
        <dbReference type="ARBA" id="ARBA00023242"/>
    </source>
</evidence>
<dbReference type="GO" id="GO:0000127">
    <property type="term" value="C:transcription factor TFIIIC complex"/>
    <property type="evidence" value="ECO:0007669"/>
    <property type="project" value="TreeGrafter"/>
</dbReference>
<reference evidence="4" key="1">
    <citation type="submission" date="2019-03" db="EMBL/GenBank/DDBJ databases">
        <authorList>
            <person name="Mank J."/>
            <person name="Almeida P."/>
        </authorList>
    </citation>
    <scope>NUCLEOTIDE SEQUENCE</scope>
    <source>
        <strain evidence="4">78183</strain>
    </source>
</reference>
<dbReference type="PANTHER" id="PTHR15052">
    <property type="entry name" value="RNA POLYMERASE III TRANSCRIPTION INITIATION FACTOR COMPLEX SUBUNIT"/>
    <property type="match status" value="1"/>
</dbReference>
<dbReference type="InterPro" id="IPR052416">
    <property type="entry name" value="GTF3C_component"/>
</dbReference>
<dbReference type="InterPro" id="IPR036322">
    <property type="entry name" value="WD40_repeat_dom_sf"/>
</dbReference>
<keyword evidence="3" id="KW-0539">Nucleus</keyword>
<organism evidence="4">
    <name type="scientific">Salix viminalis</name>
    <name type="common">Common osier</name>
    <name type="synonym">Basket willow</name>
    <dbReference type="NCBI Taxonomy" id="40686"/>
    <lineage>
        <taxon>Eukaryota</taxon>
        <taxon>Viridiplantae</taxon>
        <taxon>Streptophyta</taxon>
        <taxon>Embryophyta</taxon>
        <taxon>Tracheophyta</taxon>
        <taxon>Spermatophyta</taxon>
        <taxon>Magnoliopsida</taxon>
        <taxon>eudicotyledons</taxon>
        <taxon>Gunneridae</taxon>
        <taxon>Pentapetalae</taxon>
        <taxon>rosids</taxon>
        <taxon>fabids</taxon>
        <taxon>Malpighiales</taxon>
        <taxon>Salicaceae</taxon>
        <taxon>Saliceae</taxon>
        <taxon>Salix</taxon>
    </lineage>
</organism>
<proteinExistence type="predicted"/>
<protein>
    <recommendedName>
        <fullName evidence="5">Anaphase-promoting complex subunit 4 WD40 domain-containing protein</fullName>
    </recommendedName>
</protein>
<evidence type="ECO:0000256" key="1">
    <source>
        <dbReference type="ARBA" id="ARBA00004123"/>
    </source>
</evidence>
<dbReference type="GO" id="GO:0005634">
    <property type="term" value="C:nucleus"/>
    <property type="evidence" value="ECO:0007669"/>
    <property type="project" value="UniProtKB-SubCell"/>
</dbReference>
<comment type="subcellular location">
    <subcellularLocation>
        <location evidence="1">Nucleus</location>
    </subcellularLocation>
</comment>
<name>A0A6N2KZ02_SALVM</name>
<sequence>MGYLAVLLGNGSLEVWDVPLPHAMKSVYSSSNLEGTDPRFVKIKPVFRCSTLKCGGFQSIPLVVEWSTSYPHDYLLAGCHDGTVALWKFSASGTSGDTRPLLCFSADTVPIRAIAWVPSESDQESPNLFLTSWTFGPEVLGHTVVIHSDLCGTSIQHRNSYIAWIGCQIQDV</sequence>
<dbReference type="GO" id="GO:0006383">
    <property type="term" value="P:transcription by RNA polymerase III"/>
    <property type="evidence" value="ECO:0007669"/>
    <property type="project" value="TreeGrafter"/>
</dbReference>
<dbReference type="AlphaFoldDB" id="A0A6N2KZ02"/>